<gene>
    <name evidence="2" type="ORF">DY048_05935</name>
</gene>
<comment type="caution">
    <text evidence="2">The sequence shown here is derived from an EMBL/GenBank/DDBJ whole genome shotgun (WGS) entry which is preliminary data.</text>
</comment>
<dbReference type="PROSITE" id="PS50943">
    <property type="entry name" value="HTH_CROC1"/>
    <property type="match status" value="1"/>
</dbReference>
<protein>
    <submittedName>
        <fullName evidence="2">XRE family transcriptional regulator</fullName>
    </submittedName>
</protein>
<dbReference type="InterPro" id="IPR001387">
    <property type="entry name" value="Cro/C1-type_HTH"/>
</dbReference>
<dbReference type="SMART" id="SM00530">
    <property type="entry name" value="HTH_XRE"/>
    <property type="match status" value="1"/>
</dbReference>
<dbReference type="SUPFAM" id="SSF47413">
    <property type="entry name" value="lambda repressor-like DNA-binding domains"/>
    <property type="match status" value="1"/>
</dbReference>
<dbReference type="CDD" id="cd00093">
    <property type="entry name" value="HTH_XRE"/>
    <property type="match status" value="1"/>
</dbReference>
<dbReference type="Pfam" id="PF01381">
    <property type="entry name" value="HTH_3"/>
    <property type="match status" value="1"/>
</dbReference>
<dbReference type="EMBL" id="QUAM01000004">
    <property type="protein sequence ID" value="TPR13444.1"/>
    <property type="molecule type" value="Genomic_DNA"/>
</dbReference>
<dbReference type="InterPro" id="IPR010982">
    <property type="entry name" value="Lambda_DNA-bd_dom_sf"/>
</dbReference>
<dbReference type="Gene3D" id="1.10.260.40">
    <property type="entry name" value="lambda repressor-like DNA-binding domains"/>
    <property type="match status" value="1"/>
</dbReference>
<feature type="domain" description="HTH cro/C1-type" evidence="1">
    <location>
        <begin position="17"/>
        <end position="72"/>
    </location>
</feature>
<accession>A0ABY2YSS9</accession>
<dbReference type="Proteomes" id="UP000767392">
    <property type="component" value="Unassembled WGS sequence"/>
</dbReference>
<evidence type="ECO:0000313" key="2">
    <source>
        <dbReference type="EMBL" id="TPR13444.1"/>
    </source>
</evidence>
<name>A0ABY2YSS9_9LACO</name>
<organism evidence="2 3">
    <name type="scientific">Apilactobacillus timberlakei</name>
    <dbReference type="NCBI Taxonomy" id="2008380"/>
    <lineage>
        <taxon>Bacteria</taxon>
        <taxon>Bacillati</taxon>
        <taxon>Bacillota</taxon>
        <taxon>Bacilli</taxon>
        <taxon>Lactobacillales</taxon>
        <taxon>Lactobacillaceae</taxon>
        <taxon>Apilactobacillus</taxon>
    </lineage>
</organism>
<evidence type="ECO:0000259" key="1">
    <source>
        <dbReference type="PROSITE" id="PS50943"/>
    </source>
</evidence>
<dbReference type="RefSeq" id="WP_105988195.1">
    <property type="nucleotide sequence ID" value="NZ_POST01000004.1"/>
</dbReference>
<evidence type="ECO:0000313" key="3">
    <source>
        <dbReference type="Proteomes" id="UP000767392"/>
    </source>
</evidence>
<keyword evidence="3" id="KW-1185">Reference proteome</keyword>
<sequence length="265" mass="30774">MCIDLPKINKKSVGFRIHNLRNKSNLSMEELANKINVGGKSTINNWEKGIAKPRQVNLKYLSKIFNVQIGYILYGDMKDFIKSLLLNNIGLIIDVIDYSLDSEGAYINEDGIDIPNNNTITDEEINHVIDENINDIFTYSVKLQLGYYDYKKIITLSSDVIFENARERNTILAKINNIKSKLSISENKEALNISKMTLNSFLKKYSEYKRISLRDKISYYYSIKIDNLIVNDFDKKLDNIKKDYLDSVNEYKELFVNDFKDDLDN</sequence>
<proteinExistence type="predicted"/>
<reference evidence="2 3" key="1">
    <citation type="submission" date="2018-08" db="EMBL/GenBank/DDBJ databases">
        <title>Comparative genomics of wild bee and flower associated Lactobacillus reveals potential adaptation to the bee host.</title>
        <authorList>
            <person name="Vuong H.Q."/>
            <person name="Mcfrederick Q.S."/>
        </authorList>
    </citation>
    <scope>NUCLEOTIDE SEQUENCE [LARGE SCALE GENOMIC DNA]</scope>
    <source>
        <strain evidence="2 3">HV_04</strain>
    </source>
</reference>